<feature type="non-terminal residue" evidence="2">
    <location>
        <position position="1"/>
    </location>
</feature>
<feature type="compositionally biased region" description="Low complexity" evidence="1">
    <location>
        <begin position="184"/>
        <end position="201"/>
    </location>
</feature>
<feature type="compositionally biased region" description="Low complexity" evidence="1">
    <location>
        <begin position="263"/>
        <end position="272"/>
    </location>
</feature>
<accession>A0A448X519</accession>
<sequence>MQLNKLLSDDRARNLGASVHRRRRPPSQLGSLACIVAESGEPGKGVSAYSRGDTTDAVCEHDVTMCICPVCGFSATSPRAQDEHMELVHGETSNLALALNANTTTTTTSTGFTTTTAAASTSCSAGLGVGVGVPAVSGLDVTVTHLAGLASRQCPGHGYSPGQFISSEKSEAAPPCPPRGELNSTSSSSSSRSSSSSSGNSIGPGKAGGAQGFEGCLMDEPVGGAPGLLPPSTSTPRRRTATVNLSPGDGQAPLSRLPFETGASRSATASRSCLGAAPHRTDARSSPYETTGPAAEAGGARQLASPRHRVFVFDTASPLSLQPLMLGNTSNGNGANHPARPDGASPRRLLTHVGRASLPCARSLDVCQAGSRSATAWTSSENVYGEFEQNS</sequence>
<dbReference type="OrthoDB" id="10594116at2759"/>
<protein>
    <submittedName>
        <fullName evidence="2">Uncharacterized protein</fullName>
    </submittedName>
</protein>
<evidence type="ECO:0000256" key="1">
    <source>
        <dbReference type="SAM" id="MobiDB-lite"/>
    </source>
</evidence>
<gene>
    <name evidence="2" type="ORF">PXEA_LOCUS21726</name>
</gene>
<evidence type="ECO:0000313" key="2">
    <source>
        <dbReference type="EMBL" id="VEL28286.1"/>
    </source>
</evidence>
<name>A0A448X519_9PLAT</name>
<feature type="region of interest" description="Disordered" evidence="1">
    <location>
        <begin position="327"/>
        <end position="346"/>
    </location>
</feature>
<feature type="compositionally biased region" description="Low complexity" evidence="1">
    <location>
        <begin position="289"/>
        <end position="300"/>
    </location>
</feature>
<evidence type="ECO:0000313" key="3">
    <source>
        <dbReference type="Proteomes" id="UP000784294"/>
    </source>
</evidence>
<keyword evidence="3" id="KW-1185">Reference proteome</keyword>
<dbReference type="Proteomes" id="UP000784294">
    <property type="component" value="Unassembled WGS sequence"/>
</dbReference>
<feature type="region of interest" description="Disordered" evidence="1">
    <location>
        <begin position="160"/>
        <end position="303"/>
    </location>
</feature>
<proteinExistence type="predicted"/>
<feature type="region of interest" description="Disordered" evidence="1">
    <location>
        <begin position="1"/>
        <end position="26"/>
    </location>
</feature>
<reference evidence="2" key="1">
    <citation type="submission" date="2018-11" db="EMBL/GenBank/DDBJ databases">
        <authorList>
            <consortium name="Pathogen Informatics"/>
        </authorList>
    </citation>
    <scope>NUCLEOTIDE SEQUENCE</scope>
</reference>
<comment type="caution">
    <text evidence="2">The sequence shown here is derived from an EMBL/GenBank/DDBJ whole genome shotgun (WGS) entry which is preliminary data.</text>
</comment>
<dbReference type="EMBL" id="CAAALY010093850">
    <property type="protein sequence ID" value="VEL28286.1"/>
    <property type="molecule type" value="Genomic_DNA"/>
</dbReference>
<dbReference type="AlphaFoldDB" id="A0A448X519"/>
<organism evidence="2 3">
    <name type="scientific">Protopolystoma xenopodis</name>
    <dbReference type="NCBI Taxonomy" id="117903"/>
    <lineage>
        <taxon>Eukaryota</taxon>
        <taxon>Metazoa</taxon>
        <taxon>Spiralia</taxon>
        <taxon>Lophotrochozoa</taxon>
        <taxon>Platyhelminthes</taxon>
        <taxon>Monogenea</taxon>
        <taxon>Polyopisthocotylea</taxon>
        <taxon>Polystomatidea</taxon>
        <taxon>Polystomatidae</taxon>
        <taxon>Protopolystoma</taxon>
    </lineage>
</organism>